<feature type="binding site" evidence="13">
    <location>
        <position position="249"/>
    </location>
    <ligand>
        <name>Mg(2+)</name>
        <dbReference type="ChEBI" id="CHEBI:18420"/>
        <label>1</label>
    </ligand>
</feature>
<dbReference type="GO" id="GO:0006542">
    <property type="term" value="P:glutamine biosynthetic process"/>
    <property type="evidence" value="ECO:0007669"/>
    <property type="project" value="InterPro"/>
</dbReference>
<sequence length="508" mass="57814">MVYYRKIVTVRYAGQFAAQGKQRFLKIFARRRERYMCRTPQDVLEFAKEQKVEFVDLKFMDLPGLWQHFTVPISHLTEEAFTEGFGFDGSSIRGFKSIHESDMILIPDATTAVLDPFCQVPTLSLICNVFDPTTGKNYERDPRYIAQKAEAYLKATGIADVSYWGPEAEFFILDEVRFDQNQRCGYYFVDSAEGFWNAGREENPNLGYKVRYKEGYFPVPPTDTFQDIRTEMVQIMQRCGINVECHHHEVATAGQAEIDMRFAPLTRMADQLLMFKYIVKNVARKHGKTATFMPKPIFQDNGSGMHVHQSLWKNGRPLFYDENGYAQLSELALYYIGGLIKHGPALAALCSPTTNSYKRLVPGFEAPVYLAYSQRNRSAAVRIPMYSSSPKAKRIEYRPPDPSCNPYLAFAALLLAGIDGIKNKIHPGEPLETDIYELSPAEIGSIPALPGSLEEALKALEADHAFLLEGGVFTEDLIQAWINYKRANEVDAIRLRPHPYEFALYFDI</sequence>
<dbReference type="SMART" id="SM01230">
    <property type="entry name" value="Gln-synt_C"/>
    <property type="match status" value="1"/>
</dbReference>
<dbReference type="SUPFAM" id="SSF54368">
    <property type="entry name" value="Glutamine synthetase, N-terminal domain"/>
    <property type="match status" value="1"/>
</dbReference>
<feature type="binding site" evidence="12">
    <location>
        <position position="244"/>
    </location>
    <ligand>
        <name>ATP</name>
        <dbReference type="ChEBI" id="CHEBI:30616"/>
    </ligand>
</feature>
<evidence type="ECO:0000256" key="12">
    <source>
        <dbReference type="PIRSR" id="PIRSR604809-2"/>
    </source>
</evidence>
<dbReference type="InterPro" id="IPR008146">
    <property type="entry name" value="Gln_synth_cat_dom"/>
</dbReference>
<comment type="caution">
    <text evidence="20">The sequence shown here is derived from an EMBL/GenBank/DDBJ whole genome shotgun (WGS) entry which is preliminary data.</text>
</comment>
<gene>
    <name evidence="20" type="ORF">EDD75_0613</name>
</gene>
<dbReference type="NCBIfam" id="TIGR00653">
    <property type="entry name" value="GlnA"/>
    <property type="match status" value="1"/>
</dbReference>
<accession>A0A3N5B2J7</accession>
<dbReference type="PANTHER" id="PTHR43407">
    <property type="entry name" value="GLUTAMINE SYNTHETASE"/>
    <property type="match status" value="1"/>
</dbReference>
<feature type="binding site" evidence="12">
    <location>
        <position position="391"/>
    </location>
    <ligand>
        <name>ATP</name>
        <dbReference type="ChEBI" id="CHEBI:30616"/>
    </ligand>
</feature>
<reference evidence="20 21" key="1">
    <citation type="submission" date="2018-11" db="EMBL/GenBank/DDBJ databases">
        <title>Genomic Encyclopedia of Type Strains, Phase IV (KMG-IV): sequencing the most valuable type-strain genomes for metagenomic binning, comparative biology and taxonomic classification.</title>
        <authorList>
            <person name="Goeker M."/>
        </authorList>
    </citation>
    <scope>NUCLEOTIDE SEQUENCE [LARGE SCALE GENOMIC DNA]</scope>
    <source>
        <strain evidence="20 21">DSM 102936</strain>
    </source>
</reference>
<evidence type="ECO:0000256" key="9">
    <source>
        <dbReference type="ARBA" id="ARBA00022840"/>
    </source>
</evidence>
<evidence type="ECO:0000259" key="18">
    <source>
        <dbReference type="PROSITE" id="PS51986"/>
    </source>
</evidence>
<feature type="binding site" evidence="12">
    <location>
        <begin position="308"/>
        <end position="310"/>
    </location>
    <ligand>
        <name>ATP</name>
        <dbReference type="ChEBI" id="CHEBI:30616"/>
    </ligand>
</feature>
<dbReference type="SUPFAM" id="SSF55931">
    <property type="entry name" value="Glutamine synthetase/guanido kinase"/>
    <property type="match status" value="1"/>
</dbReference>
<evidence type="ECO:0000256" key="6">
    <source>
        <dbReference type="ARBA" id="ARBA00022490"/>
    </source>
</evidence>
<keyword evidence="13" id="KW-0479">Metal-binding</keyword>
<evidence type="ECO:0000256" key="4">
    <source>
        <dbReference type="ARBA" id="ARBA00012937"/>
    </source>
</evidence>
<keyword evidence="14" id="KW-0597">Phosphoprotein</keyword>
<feature type="modified residue" description="O-AMP-tyrosine" evidence="14">
    <location>
        <position position="436"/>
    </location>
</feature>
<dbReference type="PANTHER" id="PTHR43407:SF1">
    <property type="entry name" value="LENGSIN"/>
    <property type="match status" value="1"/>
</dbReference>
<keyword evidence="8 12" id="KW-0547">Nucleotide-binding</keyword>
<feature type="binding site" evidence="11">
    <location>
        <position position="398"/>
    </location>
    <ligand>
        <name>L-glutamate</name>
        <dbReference type="ChEBI" id="CHEBI:29985"/>
    </ligand>
</feature>
<feature type="binding site" evidence="13">
    <location>
        <position position="257"/>
    </location>
    <ligand>
        <name>Mg(2+)</name>
        <dbReference type="ChEBI" id="CHEBI:18420"/>
        <label>1</label>
    </ligand>
</feature>
<dbReference type="FunFam" id="3.30.590.10:FF:000001">
    <property type="entry name" value="Glutamine synthetase"/>
    <property type="match status" value="1"/>
</dbReference>
<evidence type="ECO:0000256" key="7">
    <source>
        <dbReference type="ARBA" id="ARBA00022598"/>
    </source>
</evidence>
<dbReference type="Pfam" id="PF03951">
    <property type="entry name" value="Gln-synt_N"/>
    <property type="match status" value="1"/>
</dbReference>
<comment type="subcellular location">
    <subcellularLocation>
        <location evidence="1">Cytoplasm</location>
    </subcellularLocation>
</comment>
<comment type="catalytic activity">
    <reaction evidence="10 17">
        <text>L-glutamate + NH4(+) + ATP = L-glutamine + ADP + phosphate + H(+)</text>
        <dbReference type="Rhea" id="RHEA:16169"/>
        <dbReference type="ChEBI" id="CHEBI:15378"/>
        <dbReference type="ChEBI" id="CHEBI:28938"/>
        <dbReference type="ChEBI" id="CHEBI:29985"/>
        <dbReference type="ChEBI" id="CHEBI:30616"/>
        <dbReference type="ChEBI" id="CHEBI:43474"/>
        <dbReference type="ChEBI" id="CHEBI:58359"/>
        <dbReference type="ChEBI" id="CHEBI:456216"/>
        <dbReference type="EC" id="6.3.1.2"/>
    </reaction>
</comment>
<dbReference type="EMBL" id="RKRE01000001">
    <property type="protein sequence ID" value="RPF49790.1"/>
    <property type="molecule type" value="Genomic_DNA"/>
</dbReference>
<dbReference type="RefSeq" id="WP_281277426.1">
    <property type="nucleotide sequence ID" value="NZ_RKRE01000001.1"/>
</dbReference>
<dbReference type="GO" id="GO:0016020">
    <property type="term" value="C:membrane"/>
    <property type="evidence" value="ECO:0007669"/>
    <property type="project" value="TreeGrafter"/>
</dbReference>
<dbReference type="AlphaFoldDB" id="A0A3N5B2J7"/>
<evidence type="ECO:0000256" key="11">
    <source>
        <dbReference type="PIRSR" id="PIRSR604809-1"/>
    </source>
</evidence>
<comment type="subunit">
    <text evidence="3">Oligomer of 12 subunits arranged in the form of two hexagons.</text>
</comment>
<evidence type="ECO:0000256" key="13">
    <source>
        <dbReference type="PIRSR" id="PIRSR604809-3"/>
    </source>
</evidence>
<dbReference type="InterPro" id="IPR027303">
    <property type="entry name" value="Gln_synth_gly_rich_site"/>
</dbReference>
<dbReference type="GO" id="GO:0004356">
    <property type="term" value="F:glutamine synthetase activity"/>
    <property type="evidence" value="ECO:0007669"/>
    <property type="project" value="UniProtKB-EC"/>
</dbReference>
<feature type="binding site" evidence="11">
    <location>
        <position position="377"/>
    </location>
    <ligand>
        <name>L-glutamate</name>
        <dbReference type="ChEBI" id="CHEBI:29985"/>
    </ligand>
</feature>
<feature type="binding site" evidence="11">
    <location>
        <position position="365"/>
    </location>
    <ligand>
        <name>L-glutamate</name>
        <dbReference type="ChEBI" id="CHEBI:29985"/>
    </ligand>
</feature>
<dbReference type="PROSITE" id="PS00180">
    <property type="entry name" value="GLNA_1"/>
    <property type="match status" value="1"/>
</dbReference>
<organism evidence="20 21">
    <name type="scientific">Thermodesulfitimonas autotrophica</name>
    <dbReference type="NCBI Taxonomy" id="1894989"/>
    <lineage>
        <taxon>Bacteria</taxon>
        <taxon>Bacillati</taxon>
        <taxon>Bacillota</taxon>
        <taxon>Clostridia</taxon>
        <taxon>Thermoanaerobacterales</taxon>
        <taxon>Thermoanaerobacteraceae</taxon>
        <taxon>Thermodesulfitimonas</taxon>
    </lineage>
</organism>
<dbReference type="GO" id="GO:0019740">
    <property type="term" value="P:nitrogen utilization"/>
    <property type="evidence" value="ECO:0007669"/>
    <property type="project" value="TreeGrafter"/>
</dbReference>
<evidence type="ECO:0000256" key="14">
    <source>
        <dbReference type="PIRSR" id="PIRSR604809-50"/>
    </source>
</evidence>
<dbReference type="PROSITE" id="PS00181">
    <property type="entry name" value="GLNA_ATP"/>
    <property type="match status" value="1"/>
</dbReference>
<dbReference type="EC" id="6.3.1.2" evidence="4 17"/>
<comment type="similarity">
    <text evidence="2 15 16">Belongs to the glutamine synthetase family.</text>
</comment>
<dbReference type="InterPro" id="IPR008147">
    <property type="entry name" value="Gln_synt_N"/>
</dbReference>
<proteinExistence type="inferred from homology"/>
<feature type="domain" description="GS beta-grasp" evidence="18">
    <location>
        <begin position="50"/>
        <end position="134"/>
    </location>
</feature>
<dbReference type="PROSITE" id="PS51986">
    <property type="entry name" value="GS_BETA_GRASP"/>
    <property type="match status" value="1"/>
</dbReference>
<evidence type="ECO:0000256" key="10">
    <source>
        <dbReference type="ARBA" id="ARBA00049436"/>
    </source>
</evidence>
<evidence type="ECO:0000256" key="5">
    <source>
        <dbReference type="ARBA" id="ARBA00021364"/>
    </source>
</evidence>
<dbReference type="GO" id="GO:0005524">
    <property type="term" value="F:ATP binding"/>
    <property type="evidence" value="ECO:0007669"/>
    <property type="project" value="UniProtKB-KW"/>
</dbReference>
<feature type="domain" description="GS catalytic" evidence="19">
    <location>
        <begin position="142"/>
        <end position="508"/>
    </location>
</feature>
<keyword evidence="7 17" id="KW-0436">Ligase</keyword>
<feature type="binding site" evidence="13">
    <location>
        <position position="396"/>
    </location>
    <ligand>
        <name>Mg(2+)</name>
        <dbReference type="ChEBI" id="CHEBI:18420"/>
        <label>1</label>
    </ligand>
</feature>
<evidence type="ECO:0000256" key="17">
    <source>
        <dbReference type="RuleBase" id="RU004356"/>
    </source>
</evidence>
<feature type="binding site" evidence="11">
    <location>
        <begin position="301"/>
        <end position="302"/>
    </location>
    <ligand>
        <name>L-glutamate</name>
        <dbReference type="ChEBI" id="CHEBI:29985"/>
    </ligand>
</feature>
<protein>
    <recommendedName>
        <fullName evidence="5 17">Glutamine synthetase</fullName>
        <ecNumber evidence="4 17">6.3.1.2</ecNumber>
    </recommendedName>
</protein>
<feature type="binding site" evidence="13">
    <location>
        <position position="167"/>
    </location>
    <ligand>
        <name>Mg(2+)</name>
        <dbReference type="ChEBI" id="CHEBI:18420"/>
        <label>1</label>
    </ligand>
</feature>
<dbReference type="Gene3D" id="3.30.590.10">
    <property type="entry name" value="Glutamine synthetase/guanido kinase, catalytic domain"/>
    <property type="match status" value="1"/>
</dbReference>
<evidence type="ECO:0000313" key="21">
    <source>
        <dbReference type="Proteomes" id="UP000282654"/>
    </source>
</evidence>
<evidence type="ECO:0000256" key="2">
    <source>
        <dbReference type="ARBA" id="ARBA00009897"/>
    </source>
</evidence>
<dbReference type="GO" id="GO:0046872">
    <property type="term" value="F:metal ion binding"/>
    <property type="evidence" value="ECO:0007669"/>
    <property type="project" value="UniProtKB-KW"/>
</dbReference>
<dbReference type="Gene3D" id="3.10.20.70">
    <property type="entry name" value="Glutamine synthetase, N-terminal domain"/>
    <property type="match status" value="1"/>
</dbReference>
<dbReference type="Proteomes" id="UP000282654">
    <property type="component" value="Unassembled WGS sequence"/>
</dbReference>
<name>A0A3N5B2J7_9THEO</name>
<dbReference type="Pfam" id="PF00120">
    <property type="entry name" value="Gln-synt_C"/>
    <property type="match status" value="1"/>
</dbReference>
<feature type="binding site" evidence="13">
    <location>
        <position position="169"/>
    </location>
    <ligand>
        <name>Mg(2+)</name>
        <dbReference type="ChEBI" id="CHEBI:18420"/>
        <label>1</label>
    </ligand>
</feature>
<keyword evidence="21" id="KW-1185">Reference proteome</keyword>
<evidence type="ECO:0000313" key="20">
    <source>
        <dbReference type="EMBL" id="RPF49790.1"/>
    </source>
</evidence>
<dbReference type="InterPro" id="IPR027302">
    <property type="entry name" value="Gln_synth_N_conserv_site"/>
</dbReference>
<evidence type="ECO:0000256" key="15">
    <source>
        <dbReference type="PROSITE-ProRule" id="PRU01330"/>
    </source>
</evidence>
<dbReference type="InterPro" id="IPR036651">
    <property type="entry name" value="Gln_synt_N_sf"/>
</dbReference>
<keyword evidence="13" id="KW-0460">Magnesium</keyword>
<feature type="binding site" evidence="12">
    <location>
        <position position="377"/>
    </location>
    <ligand>
        <name>ATP</name>
        <dbReference type="ChEBI" id="CHEBI:30616"/>
    </ligand>
</feature>
<feature type="binding site" evidence="11">
    <location>
        <position position="359"/>
    </location>
    <ligand>
        <name>L-glutamate</name>
        <dbReference type="ChEBI" id="CHEBI:29985"/>
    </ligand>
</feature>
<dbReference type="InterPro" id="IPR004809">
    <property type="entry name" value="Gln_synth_I"/>
</dbReference>
<comment type="cofactor">
    <cofactor evidence="13">
        <name>Mg(2+)</name>
        <dbReference type="ChEBI" id="CHEBI:18420"/>
    </cofactor>
    <text evidence="13">Binds 2 Mg(2+) ions per subunit.</text>
</comment>
<dbReference type="InterPro" id="IPR014746">
    <property type="entry name" value="Gln_synth/guanido_kin_cat_dom"/>
</dbReference>
<keyword evidence="9 12" id="KW-0067">ATP-binding</keyword>
<evidence type="ECO:0000256" key="16">
    <source>
        <dbReference type="RuleBase" id="RU000384"/>
    </source>
</evidence>
<evidence type="ECO:0000256" key="3">
    <source>
        <dbReference type="ARBA" id="ARBA00011354"/>
    </source>
</evidence>
<dbReference type="GO" id="GO:0005737">
    <property type="term" value="C:cytoplasm"/>
    <property type="evidence" value="ECO:0007669"/>
    <property type="project" value="UniProtKB-SubCell"/>
</dbReference>
<dbReference type="PROSITE" id="PS51987">
    <property type="entry name" value="GS_CATALYTIC"/>
    <property type="match status" value="1"/>
</dbReference>
<feature type="binding site" evidence="13">
    <location>
        <position position="306"/>
    </location>
    <ligand>
        <name>Mg(2+)</name>
        <dbReference type="ChEBI" id="CHEBI:18420"/>
        <label>1</label>
    </ligand>
</feature>
<evidence type="ECO:0000259" key="19">
    <source>
        <dbReference type="PROSITE" id="PS51987"/>
    </source>
</evidence>
<keyword evidence="6" id="KW-0963">Cytoplasm</keyword>
<evidence type="ECO:0000256" key="8">
    <source>
        <dbReference type="ARBA" id="ARBA00022741"/>
    </source>
</evidence>
<evidence type="ECO:0000256" key="1">
    <source>
        <dbReference type="ARBA" id="ARBA00004496"/>
    </source>
</evidence>